<dbReference type="GO" id="GO:0005783">
    <property type="term" value="C:endoplasmic reticulum"/>
    <property type="evidence" value="ECO:0000318"/>
    <property type="project" value="GO_Central"/>
</dbReference>
<feature type="region of interest" description="Disordered" evidence="2">
    <location>
        <begin position="536"/>
        <end position="569"/>
    </location>
</feature>
<dbReference type="SMR" id="A2G204"/>
<gene>
    <name evidence="3" type="ORF">TVAG_300170</name>
</gene>
<dbReference type="GO" id="GO:0003756">
    <property type="term" value="F:protein disulfide isomerase activity"/>
    <property type="evidence" value="ECO:0000318"/>
    <property type="project" value="GO_Central"/>
</dbReference>
<dbReference type="InParanoid" id="A2G204"/>
<reference evidence="3" key="1">
    <citation type="submission" date="2006-10" db="EMBL/GenBank/DDBJ databases">
        <authorList>
            <person name="Amadeo P."/>
            <person name="Zhao Q."/>
            <person name="Wortman J."/>
            <person name="Fraser-Liggett C."/>
            <person name="Carlton J."/>
        </authorList>
    </citation>
    <scope>NUCLEOTIDE SEQUENCE</scope>
    <source>
        <strain evidence="3">G3</strain>
    </source>
</reference>
<accession>A2G204</accession>
<reference evidence="3" key="2">
    <citation type="journal article" date="2007" name="Science">
        <title>Draft genome sequence of the sexually transmitted pathogen Trichomonas vaginalis.</title>
        <authorList>
            <person name="Carlton J.M."/>
            <person name="Hirt R.P."/>
            <person name="Silva J.C."/>
            <person name="Delcher A.L."/>
            <person name="Schatz M."/>
            <person name="Zhao Q."/>
            <person name="Wortman J.R."/>
            <person name="Bidwell S.L."/>
            <person name="Alsmark U.C.M."/>
            <person name="Besteiro S."/>
            <person name="Sicheritz-Ponten T."/>
            <person name="Noel C.J."/>
            <person name="Dacks J.B."/>
            <person name="Foster P.G."/>
            <person name="Simillion C."/>
            <person name="Van de Peer Y."/>
            <person name="Miranda-Saavedra D."/>
            <person name="Barton G.J."/>
            <person name="Westrop G.D."/>
            <person name="Mueller S."/>
            <person name="Dessi D."/>
            <person name="Fiori P.L."/>
            <person name="Ren Q."/>
            <person name="Paulsen I."/>
            <person name="Zhang H."/>
            <person name="Bastida-Corcuera F.D."/>
            <person name="Simoes-Barbosa A."/>
            <person name="Brown M.T."/>
            <person name="Hayes R.D."/>
            <person name="Mukherjee M."/>
            <person name="Okumura C.Y."/>
            <person name="Schneider R."/>
            <person name="Smith A.J."/>
            <person name="Vanacova S."/>
            <person name="Villalvazo M."/>
            <person name="Haas B.J."/>
            <person name="Pertea M."/>
            <person name="Feldblyum T.V."/>
            <person name="Utterback T.R."/>
            <person name="Shu C.L."/>
            <person name="Osoegawa K."/>
            <person name="de Jong P.J."/>
            <person name="Hrdy I."/>
            <person name="Horvathova L."/>
            <person name="Zubacova Z."/>
            <person name="Dolezal P."/>
            <person name="Malik S.B."/>
            <person name="Logsdon J.M. Jr."/>
            <person name="Henze K."/>
            <person name="Gupta A."/>
            <person name="Wang C.C."/>
            <person name="Dunne R.L."/>
            <person name="Upcroft J.A."/>
            <person name="Upcroft P."/>
            <person name="White O."/>
            <person name="Salzberg S.L."/>
            <person name="Tang P."/>
            <person name="Chiu C.-H."/>
            <person name="Lee Y.-S."/>
            <person name="Embley T.M."/>
            <person name="Coombs G.H."/>
            <person name="Mottram J.C."/>
            <person name="Tachezy J."/>
            <person name="Fraser-Liggett C.M."/>
            <person name="Johnson P.J."/>
        </authorList>
    </citation>
    <scope>NUCLEOTIDE SEQUENCE [LARGE SCALE GENOMIC DNA]</scope>
    <source>
        <strain evidence="3">G3</strain>
    </source>
</reference>
<sequence length="569" mass="64817">MFSVFLGLCMSTYVPYSETAYMIFDSYTDRQFGAVLKRHQLVVALFINMSADGVHAYIDEFSKLPTIFLEDVKFCALQSDKAKRLTRQYATYLPQVSFFVSGELSYSIPFPSTEVELLAAVDVFLRPTLPTFNDKQQVYSAFGETAYTLISPPALVSKGRDYVVSVADNVGSFNVIAATPETLKSMGYSGEKICIYRKSDKVIKEVKDHKEFLAATRPSFYPKFDMELLKNIEGFVGLLCVEESATKEQKEKLADLGTKYDNLTFGIINNEELDDVHIMTKGKTRQFPCFLLLSMEYYVYFPVKPFDANIEQHVSDCANKRIDVIYPSEEVPTKQDDPYAIKVVGSNYEEFVTDKNCDVVMFYIGSDKDGLRSAHKIAKYVKKNNIQDIKVGYIITTLNSCKDHFPRLVFQPQINIFPKNDKSPDYLLYSAPTVYGILEGIKKFSNSNITVNASTFRFSLELKYMVDLLQDLDELLPADRASAEEYILQRGQTLGFGNNLDIVINAIYNAAGGLVAGYDDSRFISEFEHDSDEFVEPDVEEELVRQTYPERHPHRGQRSSHHRRHSRYN</sequence>
<comment type="similarity">
    <text evidence="1">Belongs to the protein disulfide isomerase family.</text>
</comment>
<dbReference type="AlphaFoldDB" id="A2G204"/>
<name>A2G204_TRIV3</name>
<evidence type="ECO:0008006" key="5">
    <source>
        <dbReference type="Google" id="ProtNLM"/>
    </source>
</evidence>
<organism evidence="3 4">
    <name type="scientific">Trichomonas vaginalis (strain ATCC PRA-98 / G3)</name>
    <dbReference type="NCBI Taxonomy" id="412133"/>
    <lineage>
        <taxon>Eukaryota</taxon>
        <taxon>Metamonada</taxon>
        <taxon>Parabasalia</taxon>
        <taxon>Trichomonadida</taxon>
        <taxon>Trichomonadidae</taxon>
        <taxon>Trichomonas</taxon>
    </lineage>
</organism>
<dbReference type="RefSeq" id="XP_001301748.1">
    <property type="nucleotide sequence ID" value="XM_001301747.1"/>
</dbReference>
<feature type="compositionally biased region" description="Basic residues" evidence="2">
    <location>
        <begin position="552"/>
        <end position="569"/>
    </location>
</feature>
<dbReference type="Proteomes" id="UP000001542">
    <property type="component" value="Unassembled WGS sequence"/>
</dbReference>
<dbReference type="GO" id="GO:0034976">
    <property type="term" value="P:response to endoplasmic reticulum stress"/>
    <property type="evidence" value="ECO:0000318"/>
    <property type="project" value="GO_Central"/>
</dbReference>
<dbReference type="KEGG" id="tva:4746481"/>
<dbReference type="EMBL" id="DS114262">
    <property type="protein sequence ID" value="EAX88818.1"/>
    <property type="molecule type" value="Genomic_DNA"/>
</dbReference>
<dbReference type="PANTHER" id="PTHR18929">
    <property type="entry name" value="PROTEIN DISULFIDE ISOMERASE"/>
    <property type="match status" value="1"/>
</dbReference>
<dbReference type="VEuPathDB" id="TrichDB:TVAGG3_0478810"/>
<dbReference type="GO" id="GO:0006457">
    <property type="term" value="P:protein folding"/>
    <property type="evidence" value="ECO:0000318"/>
    <property type="project" value="GO_Central"/>
</dbReference>
<evidence type="ECO:0000256" key="1">
    <source>
        <dbReference type="ARBA" id="ARBA00006347"/>
    </source>
</evidence>
<feature type="compositionally biased region" description="Basic and acidic residues" evidence="2">
    <location>
        <begin position="542"/>
        <end position="551"/>
    </location>
</feature>
<keyword evidence="4" id="KW-1185">Reference proteome</keyword>
<evidence type="ECO:0000313" key="3">
    <source>
        <dbReference type="EMBL" id="EAX88818.1"/>
    </source>
</evidence>
<protein>
    <recommendedName>
        <fullName evidence="5">Thioredoxin domain-containing protein</fullName>
    </recommendedName>
</protein>
<proteinExistence type="inferred from homology"/>
<evidence type="ECO:0000313" key="4">
    <source>
        <dbReference type="Proteomes" id="UP000001542"/>
    </source>
</evidence>
<dbReference type="OrthoDB" id="10671020at2759"/>
<dbReference type="VEuPathDB" id="TrichDB:TVAG_300170"/>
<evidence type="ECO:0000256" key="2">
    <source>
        <dbReference type="SAM" id="MobiDB-lite"/>
    </source>
</evidence>
<dbReference type="PANTHER" id="PTHR18929:SF246">
    <property type="entry name" value="PROTEIN DISULFIDE ISOMERASE-LIKE 1-4"/>
    <property type="match status" value="1"/>
</dbReference>